<sequence>FSDRTEAEAYFKQNLPPKIVGQIDWDTLKLEGTQYIDDELKESASDLLFSVCFKKNKDLCYLYILFEHQTTPDKWIRFRVYKYKGRIWDESLKNEKTKNA</sequence>
<reference evidence="3" key="1">
    <citation type="submission" date="2012-11" db="EMBL/GenBank/DDBJ databases">
        <authorList>
            <person name="Lucero-Rivera Y.E."/>
            <person name="Tovar-Ramirez D."/>
        </authorList>
    </citation>
    <scope>NUCLEOTIDE SEQUENCE [LARGE SCALE GENOMIC DNA]</scope>
    <source>
        <strain evidence="3">Araruama</strain>
    </source>
</reference>
<dbReference type="EMBL" id="ATBP01002577">
    <property type="protein sequence ID" value="ETR65706.1"/>
    <property type="molecule type" value="Genomic_DNA"/>
</dbReference>
<evidence type="ECO:0000313" key="2">
    <source>
        <dbReference type="EMBL" id="ETR65706.1"/>
    </source>
</evidence>
<feature type="non-terminal residue" evidence="2">
    <location>
        <position position="1"/>
    </location>
</feature>
<organism evidence="2 3">
    <name type="scientific">Candidatus Magnetoglobus multicellularis str. Araruama</name>
    <dbReference type="NCBI Taxonomy" id="890399"/>
    <lineage>
        <taxon>Bacteria</taxon>
        <taxon>Pseudomonadati</taxon>
        <taxon>Thermodesulfobacteriota</taxon>
        <taxon>Desulfobacteria</taxon>
        <taxon>Desulfobacterales</taxon>
        <taxon>Desulfobacteraceae</taxon>
        <taxon>Candidatus Magnetoglobus</taxon>
    </lineage>
</organism>
<evidence type="ECO:0000313" key="3">
    <source>
        <dbReference type="Proteomes" id="UP000189670"/>
    </source>
</evidence>
<accession>A0A1V1NT99</accession>
<dbReference type="PANTHER" id="PTHR34611">
    <property type="match status" value="1"/>
</dbReference>
<dbReference type="InterPro" id="IPR006842">
    <property type="entry name" value="Transposase_31"/>
</dbReference>
<dbReference type="GO" id="GO:1990238">
    <property type="term" value="F:double-stranded DNA endonuclease activity"/>
    <property type="evidence" value="ECO:0007669"/>
    <property type="project" value="TreeGrafter"/>
</dbReference>
<dbReference type="AlphaFoldDB" id="A0A1V1NT99"/>
<dbReference type="Pfam" id="PF04754">
    <property type="entry name" value="Transposase_31"/>
    <property type="match status" value="1"/>
</dbReference>
<dbReference type="PANTHER" id="PTHR34611:SF2">
    <property type="entry name" value="INACTIVE RECOMBINATION-PROMOTING NUCLEASE-LIKE PROTEIN RPNE-RELATED"/>
    <property type="match status" value="1"/>
</dbReference>
<comment type="caution">
    <text evidence="2">The sequence shown here is derived from an EMBL/GenBank/DDBJ whole genome shotgun (WGS) entry which is preliminary data.</text>
</comment>
<protein>
    <submittedName>
        <fullName evidence="2">Transposase</fullName>
    </submittedName>
</protein>
<name>A0A1V1NT99_9BACT</name>
<gene>
    <name evidence="2" type="ORF">OMM_13844</name>
</gene>
<proteinExistence type="predicted"/>
<dbReference type="Proteomes" id="UP000189670">
    <property type="component" value="Unassembled WGS sequence"/>
</dbReference>
<dbReference type="InterPro" id="IPR051699">
    <property type="entry name" value="Rpn/YhgA-like_nuclease"/>
</dbReference>
<feature type="domain" description="Transposase (putative) YhgA-like" evidence="1">
    <location>
        <begin position="2"/>
        <end position="98"/>
    </location>
</feature>
<dbReference type="GO" id="GO:0006310">
    <property type="term" value="P:DNA recombination"/>
    <property type="evidence" value="ECO:0007669"/>
    <property type="project" value="TreeGrafter"/>
</dbReference>
<evidence type="ECO:0000259" key="1">
    <source>
        <dbReference type="Pfam" id="PF04754"/>
    </source>
</evidence>